<accession>A0A242N9W8</accession>
<evidence type="ECO:0000313" key="2">
    <source>
        <dbReference type="Proteomes" id="UP000194546"/>
    </source>
</evidence>
<proteinExistence type="predicted"/>
<reference evidence="1 2" key="1">
    <citation type="submission" date="2017-03" db="EMBL/GenBank/DDBJ databases">
        <title>Genome analysis of strain PAMC 26510.</title>
        <authorList>
            <person name="Oh H.-M."/>
            <person name="Yang J.-A."/>
        </authorList>
    </citation>
    <scope>NUCLEOTIDE SEQUENCE [LARGE SCALE GENOMIC DNA]</scope>
    <source>
        <strain evidence="1 2">PAMC 26510</strain>
    </source>
</reference>
<organism evidence="1 2">
    <name type="scientific">Caballeronia sordidicola</name>
    <name type="common">Burkholderia sordidicola</name>
    <dbReference type="NCBI Taxonomy" id="196367"/>
    <lineage>
        <taxon>Bacteria</taxon>
        <taxon>Pseudomonadati</taxon>
        <taxon>Pseudomonadota</taxon>
        <taxon>Betaproteobacteria</taxon>
        <taxon>Burkholderiales</taxon>
        <taxon>Burkholderiaceae</taxon>
        <taxon>Caballeronia</taxon>
    </lineage>
</organism>
<protein>
    <submittedName>
        <fullName evidence="1">Uncharacterized protein</fullName>
    </submittedName>
</protein>
<comment type="caution">
    <text evidence="1">The sequence shown here is derived from an EMBL/GenBank/DDBJ whole genome shotgun (WGS) entry which is preliminary data.</text>
</comment>
<dbReference type="AlphaFoldDB" id="A0A242N9W8"/>
<gene>
    <name evidence="1" type="ORF">PAMC26510_02175</name>
</gene>
<dbReference type="Proteomes" id="UP000194546">
    <property type="component" value="Unassembled WGS sequence"/>
</dbReference>
<name>A0A242N9W8_CABSO</name>
<evidence type="ECO:0000313" key="1">
    <source>
        <dbReference type="EMBL" id="OTP80426.1"/>
    </source>
</evidence>
<sequence>MMQGRRLSKSLVIHCSWIMLTGVRQRTSINGEKRISLINKNNQNGI</sequence>
<dbReference type="EMBL" id="NBTY01000006">
    <property type="protein sequence ID" value="OTP80426.1"/>
    <property type="molecule type" value="Genomic_DNA"/>
</dbReference>